<dbReference type="Gene3D" id="3.40.50.150">
    <property type="entry name" value="Vaccinia Virus protein VP39"/>
    <property type="match status" value="1"/>
</dbReference>
<dbReference type="Pfam" id="PF13649">
    <property type="entry name" value="Methyltransf_25"/>
    <property type="match status" value="1"/>
</dbReference>
<reference evidence="4" key="2">
    <citation type="submission" date="2023-01" db="EMBL/GenBank/DDBJ databases">
        <title>Draft genome sequence of Paraferrimonas sedimenticola strain NBRC 101628.</title>
        <authorList>
            <person name="Sun Q."/>
            <person name="Mori K."/>
        </authorList>
    </citation>
    <scope>NUCLEOTIDE SEQUENCE</scope>
    <source>
        <strain evidence="4">NBRC 101628</strain>
    </source>
</reference>
<dbReference type="AlphaFoldDB" id="A0AA37VT72"/>
<evidence type="ECO:0000259" key="3">
    <source>
        <dbReference type="Pfam" id="PF13649"/>
    </source>
</evidence>
<dbReference type="PANTHER" id="PTHR43861:SF1">
    <property type="entry name" value="TRANS-ACONITATE 2-METHYLTRANSFERASE"/>
    <property type="match status" value="1"/>
</dbReference>
<dbReference type="PANTHER" id="PTHR43861">
    <property type="entry name" value="TRANS-ACONITATE 2-METHYLTRANSFERASE-RELATED"/>
    <property type="match status" value="1"/>
</dbReference>
<evidence type="ECO:0000313" key="4">
    <source>
        <dbReference type="EMBL" id="GLP95126.1"/>
    </source>
</evidence>
<dbReference type="GO" id="GO:0008168">
    <property type="term" value="F:methyltransferase activity"/>
    <property type="evidence" value="ECO:0007669"/>
    <property type="project" value="UniProtKB-KW"/>
</dbReference>
<dbReference type="CDD" id="cd02440">
    <property type="entry name" value="AdoMet_MTases"/>
    <property type="match status" value="1"/>
</dbReference>
<accession>A0AA37VT72</accession>
<sequence length="201" mass="22205">MKPKDIGLAYDQLTHLWLGEAFDRNNGITQHRQAVAFLESKGHALDVGCGCSGRLFELFEAAGLTPEGVDISAEMVAQARSAYSNAILYHADICQWQLPKSYALISAWDSLWHLPLEHHQSVLQKLVEGLQPGGVLIFSFGGLDLPDEHCNSAMGPEIYYSTLGVNGFVDAIRALGCQLKHLEFDQLPEKHCYLIAQKPQT</sequence>
<protein>
    <submittedName>
        <fullName evidence="4">Methyltransferase</fullName>
    </submittedName>
</protein>
<dbReference type="EMBL" id="BSNC01000001">
    <property type="protein sequence ID" value="GLP95126.1"/>
    <property type="molecule type" value="Genomic_DNA"/>
</dbReference>
<evidence type="ECO:0000256" key="1">
    <source>
        <dbReference type="ARBA" id="ARBA00022603"/>
    </source>
</evidence>
<evidence type="ECO:0000313" key="5">
    <source>
        <dbReference type="Proteomes" id="UP001161422"/>
    </source>
</evidence>
<dbReference type="Proteomes" id="UP001161422">
    <property type="component" value="Unassembled WGS sequence"/>
</dbReference>
<evidence type="ECO:0000256" key="2">
    <source>
        <dbReference type="ARBA" id="ARBA00022679"/>
    </source>
</evidence>
<dbReference type="RefSeq" id="WP_095505851.1">
    <property type="nucleotide sequence ID" value="NZ_BSNC01000001.1"/>
</dbReference>
<keyword evidence="2" id="KW-0808">Transferase</keyword>
<keyword evidence="1 4" id="KW-0489">Methyltransferase</keyword>
<keyword evidence="5" id="KW-1185">Reference proteome</keyword>
<comment type="caution">
    <text evidence="4">The sequence shown here is derived from an EMBL/GenBank/DDBJ whole genome shotgun (WGS) entry which is preliminary data.</text>
</comment>
<gene>
    <name evidence="4" type="ORF">GCM10007895_04320</name>
</gene>
<feature type="domain" description="Methyltransferase" evidence="3">
    <location>
        <begin position="45"/>
        <end position="134"/>
    </location>
</feature>
<reference evidence="4" key="1">
    <citation type="journal article" date="2014" name="Int. J. Syst. Evol. Microbiol.">
        <title>Complete genome sequence of Corynebacterium casei LMG S-19264T (=DSM 44701T), isolated from a smear-ripened cheese.</title>
        <authorList>
            <consortium name="US DOE Joint Genome Institute (JGI-PGF)"/>
            <person name="Walter F."/>
            <person name="Albersmeier A."/>
            <person name="Kalinowski J."/>
            <person name="Ruckert C."/>
        </authorList>
    </citation>
    <scope>NUCLEOTIDE SEQUENCE</scope>
    <source>
        <strain evidence="4">NBRC 101628</strain>
    </source>
</reference>
<name>A0AA37VT72_9GAMM</name>
<proteinExistence type="predicted"/>
<dbReference type="InterPro" id="IPR041698">
    <property type="entry name" value="Methyltransf_25"/>
</dbReference>
<dbReference type="SUPFAM" id="SSF53335">
    <property type="entry name" value="S-adenosyl-L-methionine-dependent methyltransferases"/>
    <property type="match status" value="1"/>
</dbReference>
<dbReference type="InterPro" id="IPR029063">
    <property type="entry name" value="SAM-dependent_MTases_sf"/>
</dbReference>
<dbReference type="GO" id="GO:0032259">
    <property type="term" value="P:methylation"/>
    <property type="evidence" value="ECO:0007669"/>
    <property type="project" value="UniProtKB-KW"/>
</dbReference>
<organism evidence="4 5">
    <name type="scientific">Paraferrimonas sedimenticola</name>
    <dbReference type="NCBI Taxonomy" id="375674"/>
    <lineage>
        <taxon>Bacteria</taxon>
        <taxon>Pseudomonadati</taxon>
        <taxon>Pseudomonadota</taxon>
        <taxon>Gammaproteobacteria</taxon>
        <taxon>Alteromonadales</taxon>
        <taxon>Ferrimonadaceae</taxon>
        <taxon>Paraferrimonas</taxon>
    </lineage>
</organism>